<evidence type="ECO:0000256" key="12">
    <source>
        <dbReference type="SAM" id="MobiDB-lite"/>
    </source>
</evidence>
<feature type="disulfide bond" evidence="10">
    <location>
        <begin position="200"/>
        <end position="220"/>
    </location>
</feature>
<dbReference type="OrthoDB" id="10018185at2759"/>
<dbReference type="InterPro" id="IPR011042">
    <property type="entry name" value="6-blade_b-propeller_TolB-like"/>
</dbReference>
<feature type="binding site" evidence="8">
    <location>
        <position position="266"/>
    </location>
    <ligand>
        <name>a protein</name>
        <dbReference type="ChEBI" id="CHEBI:16541"/>
    </ligand>
    <ligandPart>
        <name>C-terminal Xaa-(2S)-2-hydroxyglycine residue</name>
        <dbReference type="ChEBI" id="CHEBI:142768"/>
    </ligandPart>
</feature>
<dbReference type="GO" id="GO:0004598">
    <property type="term" value="F:peptidylamidoglycolate lyase activity"/>
    <property type="evidence" value="ECO:0007669"/>
    <property type="project" value="UniProtKB-EC"/>
</dbReference>
<name>A0A6J0CEI0_NEOLC</name>
<feature type="region of interest" description="Disordered" evidence="12">
    <location>
        <begin position="59"/>
        <end position="79"/>
    </location>
</feature>
<keyword evidence="14" id="KW-1185">Reference proteome</keyword>
<feature type="binding site" evidence="8">
    <location>
        <position position="100"/>
    </location>
    <ligand>
        <name>a protein</name>
        <dbReference type="ChEBI" id="CHEBI:16541"/>
    </ligand>
    <ligandPart>
        <name>C-terminal Xaa-(2S)-2-hydroxyglycine residue</name>
        <dbReference type="ChEBI" id="CHEBI:142768"/>
    </ligandPart>
</feature>
<dbReference type="PROSITE" id="PS51125">
    <property type="entry name" value="NHL"/>
    <property type="match status" value="1"/>
</dbReference>
<dbReference type="SUPFAM" id="SSF101898">
    <property type="entry name" value="NHL repeat"/>
    <property type="match status" value="1"/>
</dbReference>
<dbReference type="InterPro" id="IPR000720">
    <property type="entry name" value="PHM/PAL"/>
</dbReference>
<evidence type="ECO:0000256" key="2">
    <source>
        <dbReference type="ARBA" id="ARBA00022723"/>
    </source>
</evidence>
<feature type="disulfide bond" evidence="10">
    <location>
        <begin position="262"/>
        <end position="273"/>
    </location>
</feature>
<feature type="binding site" evidence="9">
    <location>
        <position position="154"/>
    </location>
    <ligand>
        <name>Ca(2+)</name>
        <dbReference type="ChEBI" id="CHEBI:29108"/>
        <note>structural</note>
    </ligand>
</feature>
<evidence type="ECO:0000256" key="11">
    <source>
        <dbReference type="PROSITE-ProRule" id="PRU00504"/>
    </source>
</evidence>
<dbReference type="Pfam" id="PF01436">
    <property type="entry name" value="NHL"/>
    <property type="match status" value="2"/>
</dbReference>
<dbReference type="InParanoid" id="A0A6J0CEI0"/>
<dbReference type="PRINTS" id="PR00790">
    <property type="entry name" value="PAMONOXGNASE"/>
</dbReference>
<organism evidence="15">
    <name type="scientific">Neodiprion lecontei</name>
    <name type="common">Redheaded pine sawfly</name>
    <dbReference type="NCBI Taxonomy" id="441921"/>
    <lineage>
        <taxon>Eukaryota</taxon>
        <taxon>Metazoa</taxon>
        <taxon>Ecdysozoa</taxon>
        <taxon>Arthropoda</taxon>
        <taxon>Hexapoda</taxon>
        <taxon>Insecta</taxon>
        <taxon>Pterygota</taxon>
        <taxon>Neoptera</taxon>
        <taxon>Endopterygota</taxon>
        <taxon>Hymenoptera</taxon>
        <taxon>Tenthredinoidea</taxon>
        <taxon>Diprionidae</taxon>
        <taxon>Diprioninae</taxon>
        <taxon>Neodiprion</taxon>
    </lineage>
</organism>
<reference evidence="15" key="1">
    <citation type="submission" date="2025-08" db="UniProtKB">
        <authorList>
            <consortium name="RefSeq"/>
        </authorList>
    </citation>
    <scope>IDENTIFICATION</scope>
    <source>
        <tissue evidence="15">Thorax and Abdomen</tissue>
    </source>
</reference>
<dbReference type="CDD" id="cd14958">
    <property type="entry name" value="NHL_PAL_like"/>
    <property type="match status" value="1"/>
</dbReference>
<dbReference type="GO" id="GO:0005576">
    <property type="term" value="C:extracellular region"/>
    <property type="evidence" value="ECO:0007669"/>
    <property type="project" value="TreeGrafter"/>
</dbReference>
<dbReference type="GO" id="GO:0016020">
    <property type="term" value="C:membrane"/>
    <property type="evidence" value="ECO:0007669"/>
    <property type="project" value="InterPro"/>
</dbReference>
<feature type="binding site" evidence="9">
    <location>
        <position position="152"/>
    </location>
    <ligand>
        <name>Zn(2+)</name>
        <dbReference type="ChEBI" id="CHEBI:29105"/>
        <note>catalytic</note>
    </ligand>
</feature>
<feature type="binding site" evidence="9">
    <location>
        <position position="348"/>
    </location>
    <ligand>
        <name>Zn(2+)</name>
        <dbReference type="ChEBI" id="CHEBI:29105"/>
        <note>catalytic</note>
    </ligand>
</feature>
<dbReference type="FunCoup" id="A0A6J0CEI0">
    <property type="interactions" value="14"/>
</dbReference>
<dbReference type="AlphaFoldDB" id="A0A6J0CEI0"/>
<gene>
    <name evidence="15" type="primary">LOC107227985</name>
</gene>
<dbReference type="RefSeq" id="XP_015524805.2">
    <property type="nucleotide sequence ID" value="XM_015669319.2"/>
</dbReference>
<keyword evidence="6" id="KW-0325">Glycoprotein</keyword>
<keyword evidence="9" id="KW-0862">Zinc</keyword>
<feature type="chain" id="PRO_5045704366" description="peptidylamidoglycolate lyase" evidence="13">
    <location>
        <begin position="25"/>
        <end position="381"/>
    </location>
</feature>
<evidence type="ECO:0000256" key="5">
    <source>
        <dbReference type="ARBA" id="ARBA00023157"/>
    </source>
</evidence>
<accession>A0A6J0CEI0</accession>
<evidence type="ECO:0000256" key="10">
    <source>
        <dbReference type="PIRSR" id="PIRSR600720-3"/>
    </source>
</evidence>
<keyword evidence="9" id="KW-0106">Calcium</keyword>
<dbReference type="GO" id="GO:0006518">
    <property type="term" value="P:peptide metabolic process"/>
    <property type="evidence" value="ECO:0007669"/>
    <property type="project" value="InterPro"/>
</dbReference>
<dbReference type="Proteomes" id="UP000829291">
    <property type="component" value="Chromosome 1"/>
</dbReference>
<keyword evidence="5 10" id="KW-1015">Disulfide bond</keyword>
<keyword evidence="4" id="KW-0677">Repeat</keyword>
<evidence type="ECO:0000313" key="14">
    <source>
        <dbReference type="Proteomes" id="UP000829291"/>
    </source>
</evidence>
<feature type="binding site" evidence="9">
    <location>
        <position position="87"/>
    </location>
    <ligand>
        <name>Ca(2+)</name>
        <dbReference type="ChEBI" id="CHEBI:29108"/>
        <note>structural</note>
    </ligand>
</feature>
<evidence type="ECO:0000256" key="9">
    <source>
        <dbReference type="PIRSR" id="PIRSR600720-2"/>
    </source>
</evidence>
<protein>
    <recommendedName>
        <fullName evidence="1">peptidylamidoglycolate lyase</fullName>
        <ecNumber evidence="1">4.3.2.5</ecNumber>
    </recommendedName>
</protein>
<evidence type="ECO:0000256" key="1">
    <source>
        <dbReference type="ARBA" id="ARBA00012343"/>
    </source>
</evidence>
<comment type="cofactor">
    <cofactor evidence="9">
        <name>Zn(2+)</name>
        <dbReference type="ChEBI" id="CHEBI:29105"/>
    </cofactor>
    <text evidence="9">Binds one Zn(2+) ion per subunit.</text>
</comment>
<keyword evidence="7 15" id="KW-0456">Lyase</keyword>
<sequence>MTLSTSYLTLFLPLLVLVVVLSEARIINNYGRPRLGETFYEEIRELLRQRLDEIENEVSVFEEEQPPRPEENPTWHGPESLGQISGVAVDRNGRPVIFHRGHHTWEYSTFNASYHYQELTRGPILQNTVLTLDPVTGEVIEGWGKSLFYMPHGLHIDVYGNVWLTDVALHQVFKFRRNARNPSLVLGQRFQPGSDSAHFCQPTTVAVAPAGEIIVADGYCNSRIMVFNAAGGLLEVIPQPGEFLSLQVPHGLALLPELDVVCIADRENMRVTCPNVGLKRSRTRSPPLTIQQPDLGRVFGVASYGNYIYAVNGPTSPMIPVRGFTLDPRTERVVDHWSPLSSKFTQPHAIAVCPNETALYVVEIEPNKVWKFDLIRPDSKK</sequence>
<dbReference type="InterPro" id="IPR001258">
    <property type="entry name" value="NHL_repeat"/>
</dbReference>
<keyword evidence="3 13" id="KW-0732">Signal</keyword>
<evidence type="ECO:0000256" key="6">
    <source>
        <dbReference type="ARBA" id="ARBA00023180"/>
    </source>
</evidence>
<feature type="repeat" description="NHL" evidence="11">
    <location>
        <begin position="191"/>
        <end position="230"/>
    </location>
</feature>
<evidence type="ECO:0000313" key="15">
    <source>
        <dbReference type="RefSeq" id="XP_015524805.2"/>
    </source>
</evidence>
<evidence type="ECO:0000256" key="8">
    <source>
        <dbReference type="PIRSR" id="PIRSR600720-1"/>
    </source>
</evidence>
<dbReference type="GeneID" id="107227985"/>
<dbReference type="KEGG" id="nlo:107227985"/>
<dbReference type="GO" id="GO:0046872">
    <property type="term" value="F:metal ion binding"/>
    <property type="evidence" value="ECO:0007669"/>
    <property type="project" value="UniProtKB-KW"/>
</dbReference>
<keyword evidence="2 9" id="KW-0479">Metal-binding</keyword>
<feature type="binding site" evidence="9">
    <location>
        <position position="250"/>
    </location>
    <ligand>
        <name>Zn(2+)</name>
        <dbReference type="ChEBI" id="CHEBI:29105"/>
        <note>catalytic</note>
    </ligand>
</feature>
<proteinExistence type="predicted"/>
<dbReference type="PANTHER" id="PTHR10680:SF37">
    <property type="entry name" value="PEPTIDYL-ALPHA-HYDROXYGLYCINE ALPHA-AMIDATING LYASE 2"/>
    <property type="match status" value="1"/>
</dbReference>
<dbReference type="PANTHER" id="PTHR10680">
    <property type="entry name" value="PEPTIDYL-GLYCINE ALPHA-AMIDATING MONOOXYGENASE"/>
    <property type="match status" value="1"/>
</dbReference>
<feature type="binding site" evidence="8">
    <location>
        <position position="219"/>
    </location>
    <ligand>
        <name>a protein</name>
        <dbReference type="ChEBI" id="CHEBI:16541"/>
    </ligand>
    <ligandPart>
        <name>C-terminal Xaa-(2S)-2-hydroxyglycine residue</name>
        <dbReference type="ChEBI" id="CHEBI:142768"/>
    </ligandPart>
</feature>
<dbReference type="EC" id="4.3.2.5" evidence="1"/>
<evidence type="ECO:0000256" key="13">
    <source>
        <dbReference type="SAM" id="SignalP"/>
    </source>
</evidence>
<evidence type="ECO:0000256" key="3">
    <source>
        <dbReference type="ARBA" id="ARBA00022729"/>
    </source>
</evidence>
<evidence type="ECO:0000256" key="4">
    <source>
        <dbReference type="ARBA" id="ARBA00022737"/>
    </source>
</evidence>
<evidence type="ECO:0000256" key="7">
    <source>
        <dbReference type="ARBA" id="ARBA00023239"/>
    </source>
</evidence>
<dbReference type="Gene3D" id="2.120.10.30">
    <property type="entry name" value="TolB, C-terminal domain"/>
    <property type="match status" value="1"/>
</dbReference>
<feature type="signal peptide" evidence="13">
    <location>
        <begin position="1"/>
        <end position="24"/>
    </location>
</feature>